<dbReference type="AlphaFoldDB" id="A0A5B8LZC8"/>
<dbReference type="OrthoDB" id="367448at2"/>
<dbReference type="Gene3D" id="3.40.50.1000">
    <property type="entry name" value="HAD superfamily/HAD-like"/>
    <property type="match status" value="1"/>
</dbReference>
<evidence type="ECO:0000313" key="3">
    <source>
        <dbReference type="EMBL" id="QDZ13179.1"/>
    </source>
</evidence>
<reference evidence="3 4" key="1">
    <citation type="submission" date="2019-07" db="EMBL/GenBank/DDBJ databases">
        <title>Full genome sequence of Devosia sp. Gsoil 520.</title>
        <authorList>
            <person name="Im W.-T."/>
        </authorList>
    </citation>
    <scope>NUCLEOTIDE SEQUENCE [LARGE SCALE GENOMIC DNA]</scope>
    <source>
        <strain evidence="3 4">Gsoil 520</strain>
    </source>
</reference>
<dbReference type="InterPro" id="IPR036412">
    <property type="entry name" value="HAD-like_sf"/>
</dbReference>
<dbReference type="KEGG" id="dea:FPZ08_03575"/>
<evidence type="ECO:0000313" key="4">
    <source>
        <dbReference type="Proteomes" id="UP000315364"/>
    </source>
</evidence>
<evidence type="ECO:0000256" key="2">
    <source>
        <dbReference type="ARBA" id="ARBA00022842"/>
    </source>
</evidence>
<accession>A0A5B8LZC8</accession>
<dbReference type="InterPro" id="IPR023214">
    <property type="entry name" value="HAD_sf"/>
</dbReference>
<dbReference type="Proteomes" id="UP000315364">
    <property type="component" value="Chromosome"/>
</dbReference>
<organism evidence="3 4">
    <name type="scientific">Devosia ginsengisoli</name>
    <dbReference type="NCBI Taxonomy" id="400770"/>
    <lineage>
        <taxon>Bacteria</taxon>
        <taxon>Pseudomonadati</taxon>
        <taxon>Pseudomonadota</taxon>
        <taxon>Alphaproteobacteria</taxon>
        <taxon>Hyphomicrobiales</taxon>
        <taxon>Devosiaceae</taxon>
        <taxon>Devosia</taxon>
    </lineage>
</organism>
<dbReference type="InterPro" id="IPR051400">
    <property type="entry name" value="HAD-like_hydrolase"/>
</dbReference>
<keyword evidence="1 3" id="KW-0378">Hydrolase</keyword>
<dbReference type="PANTHER" id="PTHR46470">
    <property type="entry name" value="N-ACYLNEURAMINATE-9-PHOSPHATASE"/>
    <property type="match status" value="1"/>
</dbReference>
<sequence>MFREHLGAVTPEDHRAVKRYLQARAFLPTFGFNQLFDLATAEFSSWDDLAAWIPGRVKTVLAQVRQEQPLLKAVFLDSGDTLVNEASEKFDADGYVIEAGLIPGALEMVQSLAKDGYRIALVADGRVRSFATILGGHGISPHFHAQVISEAEGCEKPDQRMFQKAMAALGLGTSDAEAIVMVGNHLERDIGGANRLGIISIWQNWSRKRSHIPAEAIEVPRYTIRSPGELPALLADIERQMARAKSNPSPV</sequence>
<gene>
    <name evidence="3" type="ORF">FPZ08_03575</name>
</gene>
<dbReference type="GO" id="GO:0016787">
    <property type="term" value="F:hydrolase activity"/>
    <property type="evidence" value="ECO:0007669"/>
    <property type="project" value="UniProtKB-KW"/>
</dbReference>
<dbReference type="SUPFAM" id="SSF56784">
    <property type="entry name" value="HAD-like"/>
    <property type="match status" value="1"/>
</dbReference>
<keyword evidence="4" id="KW-1185">Reference proteome</keyword>
<dbReference type="Pfam" id="PF00702">
    <property type="entry name" value="Hydrolase"/>
    <property type="match status" value="1"/>
</dbReference>
<name>A0A5B8LZC8_9HYPH</name>
<evidence type="ECO:0000256" key="1">
    <source>
        <dbReference type="ARBA" id="ARBA00022801"/>
    </source>
</evidence>
<keyword evidence="2" id="KW-0460">Magnesium</keyword>
<dbReference type="EMBL" id="CP042304">
    <property type="protein sequence ID" value="QDZ13179.1"/>
    <property type="molecule type" value="Genomic_DNA"/>
</dbReference>
<protein>
    <submittedName>
        <fullName evidence="3">HAD family hydrolase</fullName>
    </submittedName>
</protein>
<proteinExistence type="predicted"/>